<evidence type="ECO:0000256" key="8">
    <source>
        <dbReference type="ARBA" id="ARBA00022927"/>
    </source>
</evidence>
<evidence type="ECO:0000256" key="2">
    <source>
        <dbReference type="ARBA" id="ARBA00010690"/>
    </source>
</evidence>
<keyword evidence="15" id="KW-0969">Cilium</keyword>
<dbReference type="Pfam" id="PF01312">
    <property type="entry name" value="Bac_export_2"/>
    <property type="match status" value="1"/>
</dbReference>
<evidence type="ECO:0000256" key="12">
    <source>
        <dbReference type="ARBA" id="ARBA00025078"/>
    </source>
</evidence>
<keyword evidence="5 13" id="KW-1003">Cell membrane</keyword>
<keyword evidence="16" id="KW-1185">Reference proteome</keyword>
<comment type="similarity">
    <text evidence="2 13">Belongs to the type III secretion exporter family.</text>
</comment>
<feature type="region of interest" description="Disordered" evidence="14">
    <location>
        <begin position="31"/>
        <end position="50"/>
    </location>
</feature>
<keyword evidence="11 13" id="KW-1006">Bacterial flagellum protein export</keyword>
<dbReference type="PANTHER" id="PTHR30531:SF12">
    <property type="entry name" value="FLAGELLAR BIOSYNTHETIC PROTEIN FLHB"/>
    <property type="match status" value="1"/>
</dbReference>
<dbReference type="GO" id="GO:0009306">
    <property type="term" value="P:protein secretion"/>
    <property type="evidence" value="ECO:0007669"/>
    <property type="project" value="InterPro"/>
</dbReference>
<feature type="transmembrane region" description="Helical" evidence="13">
    <location>
        <begin position="173"/>
        <end position="195"/>
    </location>
</feature>
<proteinExistence type="inferred from homology"/>
<keyword evidence="7 13" id="KW-1005">Bacterial flagellum biogenesis</keyword>
<evidence type="ECO:0000256" key="7">
    <source>
        <dbReference type="ARBA" id="ARBA00022795"/>
    </source>
</evidence>
<keyword evidence="9 13" id="KW-1133">Transmembrane helix</keyword>
<evidence type="ECO:0000256" key="11">
    <source>
        <dbReference type="ARBA" id="ARBA00023225"/>
    </source>
</evidence>
<keyword evidence="10 13" id="KW-0472">Membrane</keyword>
<evidence type="ECO:0000313" key="16">
    <source>
        <dbReference type="Proteomes" id="UP000778951"/>
    </source>
</evidence>
<dbReference type="InterPro" id="IPR006135">
    <property type="entry name" value="T3SS_substrate_exporter"/>
</dbReference>
<evidence type="ECO:0000256" key="4">
    <source>
        <dbReference type="ARBA" id="ARBA00022448"/>
    </source>
</evidence>
<protein>
    <recommendedName>
        <fullName evidence="3 13">Flagellar biosynthetic protein FlhB</fullName>
    </recommendedName>
</protein>
<dbReference type="Gene3D" id="6.10.250.2080">
    <property type="match status" value="1"/>
</dbReference>
<dbReference type="EMBL" id="JAATLM010000001">
    <property type="protein sequence ID" value="NIZ68705.1"/>
    <property type="molecule type" value="Genomic_DNA"/>
</dbReference>
<dbReference type="NCBIfam" id="TIGR00328">
    <property type="entry name" value="flhB"/>
    <property type="match status" value="1"/>
</dbReference>
<comment type="caution">
    <text evidence="15">The sequence shown here is derived from an EMBL/GenBank/DDBJ whole genome shotgun (WGS) entry which is preliminary data.</text>
</comment>
<dbReference type="PRINTS" id="PR00950">
    <property type="entry name" value="TYPE3IMSPROT"/>
</dbReference>
<reference evidence="15" key="1">
    <citation type="submission" date="2020-03" db="EMBL/GenBank/DDBJ databases">
        <title>Spirochaetal bacteria isolated from arthropods constitute a novel genus Entomospira genus novum within the order Spirochaetales.</title>
        <authorList>
            <person name="Grana-Miraglia L."/>
            <person name="Sikutova S."/>
            <person name="Fingerle V."/>
            <person name="Sing A."/>
            <person name="Castillo-Ramirez S."/>
            <person name="Margos G."/>
            <person name="Rudolf I."/>
        </authorList>
    </citation>
    <scope>NUCLEOTIDE SEQUENCE</scope>
    <source>
        <strain evidence="15">BR149</strain>
    </source>
</reference>
<evidence type="ECO:0000256" key="13">
    <source>
        <dbReference type="RuleBase" id="RU364091"/>
    </source>
</evidence>
<feature type="transmembrane region" description="Helical" evidence="13">
    <location>
        <begin position="215"/>
        <end position="242"/>
    </location>
</feature>
<keyword evidence="15" id="KW-0282">Flagellum</keyword>
<dbReference type="Gene3D" id="3.40.1690.10">
    <property type="entry name" value="secretion proteins EscU"/>
    <property type="match status" value="1"/>
</dbReference>
<dbReference type="SUPFAM" id="SSF160544">
    <property type="entry name" value="EscU C-terminal domain-like"/>
    <property type="match status" value="1"/>
</dbReference>
<comment type="subcellular location">
    <subcellularLocation>
        <location evidence="1">Cell membrane</location>
        <topology evidence="1">Multi-pass membrane protein</topology>
    </subcellularLocation>
</comment>
<accession>A0A968KU14</accession>
<keyword evidence="4 13" id="KW-0813">Transport</keyword>
<dbReference type="AlphaFoldDB" id="A0A968KU14"/>
<dbReference type="GO" id="GO:0005886">
    <property type="term" value="C:plasma membrane"/>
    <property type="evidence" value="ECO:0007669"/>
    <property type="project" value="UniProtKB-SubCell"/>
</dbReference>
<feature type="transmembrane region" description="Helical" evidence="13">
    <location>
        <begin position="61"/>
        <end position="79"/>
    </location>
</feature>
<evidence type="ECO:0000256" key="5">
    <source>
        <dbReference type="ARBA" id="ARBA00022475"/>
    </source>
</evidence>
<dbReference type="InterPro" id="IPR029025">
    <property type="entry name" value="T3SS_substrate_exporter_C"/>
</dbReference>
<feature type="transmembrane region" description="Helical" evidence="13">
    <location>
        <begin position="124"/>
        <end position="145"/>
    </location>
</feature>
<organism evidence="15 16">
    <name type="scientific">Entomospira culicis</name>
    <dbReference type="NCBI Taxonomy" id="2719989"/>
    <lineage>
        <taxon>Bacteria</taxon>
        <taxon>Pseudomonadati</taxon>
        <taxon>Spirochaetota</taxon>
        <taxon>Spirochaetia</taxon>
        <taxon>Spirochaetales</taxon>
        <taxon>Spirochaetaceae</taxon>
        <taxon>Entomospira</taxon>
    </lineage>
</organism>
<evidence type="ECO:0000256" key="14">
    <source>
        <dbReference type="SAM" id="MobiDB-lite"/>
    </source>
</evidence>
<comment type="function">
    <text evidence="12 13">Required for formation of the rod structure in the basal body of the flagellar apparatus. Together with FliI and FliH, may constitute the export apparatus of flagellin.</text>
</comment>
<evidence type="ECO:0000256" key="9">
    <source>
        <dbReference type="ARBA" id="ARBA00022989"/>
    </source>
</evidence>
<gene>
    <name evidence="13 15" type="primary">flhB</name>
    <name evidence="15" type="ORF">HCT48_00510</name>
</gene>
<dbReference type="RefSeq" id="WP_167694806.1">
    <property type="nucleotide sequence ID" value="NZ_JAATLL010000001.1"/>
</dbReference>
<sequence>MIEQDKQYTSLHRPADTLTWFSLQHFAKAEDEGRTEDPTDRKKRKSREEGKVAKSADLTQALTLFVALLTLAFFGKYMVRLLAEMMHFYFSQLTDHPSRIEQPNLSGNLGSAFYSYYFRSVGPIFATTFIVAFVSMALQVGFVYAPKAIKPDFKKIAPNFAKYISKTFLSIEAIYNLFKSIFKVIIIGFVGYLTISSSINKLSVAAYSSISQISTFLISRIFIMMLIVSIFMLALAIIDFMFQRHQFKETIKMTKQEIKDEMKEDMGNPHVKSLMRQRMMELLRSSMIQNVPKADVIITNPTHFSVALEYTWGAPAPRVTAKGEDLMALKIREIAQANDVPLVENRPLARALYATVEIGDEVPEEFLKIVADILASLPKIQAKMRGN</sequence>
<evidence type="ECO:0000313" key="15">
    <source>
        <dbReference type="EMBL" id="NIZ68705.1"/>
    </source>
</evidence>
<name>A0A968KU14_9SPIO</name>
<evidence type="ECO:0000256" key="1">
    <source>
        <dbReference type="ARBA" id="ARBA00004651"/>
    </source>
</evidence>
<dbReference type="PANTHER" id="PTHR30531">
    <property type="entry name" value="FLAGELLAR BIOSYNTHETIC PROTEIN FLHB"/>
    <property type="match status" value="1"/>
</dbReference>
<dbReference type="InterPro" id="IPR006136">
    <property type="entry name" value="FlhB"/>
</dbReference>
<evidence type="ECO:0000256" key="6">
    <source>
        <dbReference type="ARBA" id="ARBA00022692"/>
    </source>
</evidence>
<keyword evidence="15" id="KW-0966">Cell projection</keyword>
<dbReference type="Proteomes" id="UP000778951">
    <property type="component" value="Unassembled WGS sequence"/>
</dbReference>
<dbReference type="GO" id="GO:0044780">
    <property type="term" value="P:bacterial-type flagellum assembly"/>
    <property type="evidence" value="ECO:0007669"/>
    <property type="project" value="InterPro"/>
</dbReference>
<keyword evidence="8 13" id="KW-0653">Protein transport</keyword>
<keyword evidence="6 13" id="KW-0812">Transmembrane</keyword>
<evidence type="ECO:0000256" key="3">
    <source>
        <dbReference type="ARBA" id="ARBA00021622"/>
    </source>
</evidence>
<evidence type="ECO:0000256" key="10">
    <source>
        <dbReference type="ARBA" id="ARBA00023136"/>
    </source>
</evidence>